<dbReference type="Proteomes" id="UP000607397">
    <property type="component" value="Unassembled WGS sequence"/>
</dbReference>
<keyword evidence="3" id="KW-1185">Reference proteome</keyword>
<evidence type="ECO:0000313" key="3">
    <source>
        <dbReference type="Proteomes" id="UP000607397"/>
    </source>
</evidence>
<gene>
    <name evidence="2" type="ORF">GS597_15715</name>
</gene>
<feature type="region of interest" description="Disordered" evidence="1">
    <location>
        <begin position="339"/>
        <end position="370"/>
    </location>
</feature>
<dbReference type="RefSeq" id="WP_161826406.1">
    <property type="nucleotide sequence ID" value="NZ_WVIC01000036.1"/>
</dbReference>
<protein>
    <submittedName>
        <fullName evidence="2">Uncharacterized protein</fullName>
    </submittedName>
</protein>
<sequence length="1347" mass="148782">MALNALLYYGAIAGESSTGGLDEFGTHRFLQRFTETAGWTHIVATKDSLLYYNSATTAIATAQIDGRGNHQVLQHYSANATWTTLATTEDHVMFYDANTGNAEIGAIDTFGNYRSLHTYADFTLGWTHIEATQNRVLYYNATTTELATAQIDADGNHQFIHRYPPGSTLTWTHLASTQKHFLFYNVNEGGGLVSLVDELGNYLPLQSYPGLSKNWTQIAGTQKHVLYYSANLGGVVATGDIDEQGALRDLNFYDNFPQGLTHIVAPKIATLPNPTDPLVDPIVELMRPDDLLNLRIECRNLQLDKSDRTNLVLVATDTTQAAYLIVQFPPQTIVEEAIFEPDPPPAQPPPSELSKPYNTSPPGFPDSKMPARARARIGQPSRLVFQLPGNSNPRIPYTTAGLLNWTGLELNVSPIAAISEPSTSDQRANAPAIAPPTELETAIEMPYRLILSPNREVVWDHATQPKTHAGRTELWHTRLAKRAGEKITPLSKVNPAPLRAIWSPDYVAPGLLIRPPWPILGQADEWAGSPVLTAMNRRDRHELVVLTSAFSGFVEDIPPFYPDYRPLPIQAEQVMLSPLGGWLKSQGNWEPPVEWIPRLIIENPINFQIENINTQAVKPELGDLMRLLDPGLGNQIIPGLLHPPNFLRRLGRKGDNALNISEWVHVATQGRDHYVRIVYEGFLYPFGHRAALIKVTERKIKSVNRTPFAYLAQRMFIVVREPLKDYTREPLAHQGLGMPLKQVRLTTLVTPDIDLPQKTPPDDPRVSPIISGTDYCFWVRVNQADFRFHAVGQDSERHVIDFTTALIFVPKSETGKIAQVKAEYNRDAQRKIGTVPGQAITYAARDGSTSDNTTLTTRSLYFDTHPADPILGGFLPKLEKAAVNLTAVEQILGTTTPVEIKYFDTYLNNEKFDSANEVFAELVNKVQSNFTADKAGGIATPNLSITSITRKLGAIAGTPAKAASPDPFNPKDFFGDVADKALLFGKLKLSELLDDSGTFANAPKIQPFPQASPPAVELTWEPQVKQQFGPDFLKFESTDPDRRLRIHARIEKPTGAGTGRSEFSGRLNQFKLTFLNVLALNFVAFTFKSETDRKPDVKVELEKVNPLKFQGDLEFVEDLKDIIPPELFGKGPSLEITAERIRVGFAIGLPPVAVGVFALKDVSLSAALELPFADGNPVFDFGISERQHPFNLTIAFFGGGGFFHLQLDTQQGLRVVEAAFEFGASVSINLGVASGGVYIMAGIYFKLEIKESKDYATLSGYFRMGGELSILGLISVSLEFLLSFTYESKTGKASGRATLTVKVEILFFSKSIAITVEKKFGGKNADPIFRDTWEIPALWDEYAGAFA</sequence>
<dbReference type="EMBL" id="WVIC01000036">
    <property type="protein sequence ID" value="NCJ07928.1"/>
    <property type="molecule type" value="Genomic_DNA"/>
</dbReference>
<reference evidence="2" key="1">
    <citation type="submission" date="2019-12" db="EMBL/GenBank/DDBJ databases">
        <title>High-Quality draft genome sequences of three cyanobacteria isolated from the limestone walls of the Old Cathedral of Coimbra.</title>
        <authorList>
            <person name="Tiago I."/>
            <person name="Soares F."/>
            <person name="Portugal A."/>
        </authorList>
    </citation>
    <scope>NUCLEOTIDE SEQUENCE [LARGE SCALE GENOMIC DNA]</scope>
    <source>
        <strain evidence="2">C</strain>
    </source>
</reference>
<accession>A0A8K2A1I0</accession>
<evidence type="ECO:0000313" key="2">
    <source>
        <dbReference type="EMBL" id="NCJ07928.1"/>
    </source>
</evidence>
<evidence type="ECO:0000256" key="1">
    <source>
        <dbReference type="SAM" id="MobiDB-lite"/>
    </source>
</evidence>
<name>A0A8K2A1I0_9CYAN</name>
<comment type="caution">
    <text evidence="2">The sequence shown here is derived from an EMBL/GenBank/DDBJ whole genome shotgun (WGS) entry which is preliminary data.</text>
</comment>
<feature type="compositionally biased region" description="Pro residues" evidence="1">
    <location>
        <begin position="341"/>
        <end position="351"/>
    </location>
</feature>
<organism evidence="2 3">
    <name type="scientific">Petrachloros mirabilis ULC683</name>
    <dbReference type="NCBI Taxonomy" id="2781853"/>
    <lineage>
        <taxon>Bacteria</taxon>
        <taxon>Bacillati</taxon>
        <taxon>Cyanobacteriota</taxon>
        <taxon>Cyanophyceae</taxon>
        <taxon>Synechococcales</taxon>
        <taxon>Petrachlorosaceae</taxon>
        <taxon>Petrachloros</taxon>
        <taxon>Petrachloros mirabilis</taxon>
    </lineage>
</organism>
<proteinExistence type="predicted"/>